<dbReference type="CDD" id="cd07012">
    <property type="entry name" value="PBP2_Bug_TTT"/>
    <property type="match status" value="1"/>
</dbReference>
<dbReference type="STRING" id="1424659.SAMN05216368_108222"/>
<dbReference type="Pfam" id="PF03401">
    <property type="entry name" value="TctC"/>
    <property type="match status" value="1"/>
</dbReference>
<dbReference type="EMBL" id="FNIB01000008">
    <property type="protein sequence ID" value="SDN96851.1"/>
    <property type="molecule type" value="Genomic_DNA"/>
</dbReference>
<gene>
    <name evidence="3" type="ORF">SAMN05216368_108222</name>
</gene>
<dbReference type="PROSITE" id="PS51257">
    <property type="entry name" value="PROKAR_LIPOPROTEIN"/>
    <property type="match status" value="1"/>
</dbReference>
<name>A0A5E9G1K5_9MICO</name>
<dbReference type="SUPFAM" id="SSF53850">
    <property type="entry name" value="Periplasmic binding protein-like II"/>
    <property type="match status" value="1"/>
</dbReference>
<accession>A0A5E9G1K5</accession>
<keyword evidence="2" id="KW-0732">Signal</keyword>
<dbReference type="PANTHER" id="PTHR42928:SF3">
    <property type="entry name" value="UPF0065 PROTEIN YFLP"/>
    <property type="match status" value="1"/>
</dbReference>
<dbReference type="PIRSF" id="PIRSF017082">
    <property type="entry name" value="YflP"/>
    <property type="match status" value="1"/>
</dbReference>
<protein>
    <submittedName>
        <fullName evidence="3">Putative tricarboxylic transport membrane protein</fullName>
    </submittedName>
</protein>
<evidence type="ECO:0000256" key="2">
    <source>
        <dbReference type="SAM" id="SignalP"/>
    </source>
</evidence>
<evidence type="ECO:0000313" key="3">
    <source>
        <dbReference type="EMBL" id="SDN96851.1"/>
    </source>
</evidence>
<dbReference type="AlphaFoldDB" id="A0A5E9G1K5"/>
<dbReference type="InterPro" id="IPR042100">
    <property type="entry name" value="Bug_dom1"/>
</dbReference>
<comment type="similarity">
    <text evidence="1">Belongs to the UPF0065 (bug) family.</text>
</comment>
<dbReference type="Proteomes" id="UP000199639">
    <property type="component" value="Unassembled WGS sequence"/>
</dbReference>
<proteinExistence type="inferred from homology"/>
<evidence type="ECO:0000313" key="4">
    <source>
        <dbReference type="Proteomes" id="UP000199639"/>
    </source>
</evidence>
<organism evidence="3 4">
    <name type="scientific">Cryobacterium flavum</name>
    <dbReference type="NCBI Taxonomy" id="1424659"/>
    <lineage>
        <taxon>Bacteria</taxon>
        <taxon>Bacillati</taxon>
        <taxon>Actinomycetota</taxon>
        <taxon>Actinomycetes</taxon>
        <taxon>Micrococcales</taxon>
        <taxon>Microbacteriaceae</taxon>
        <taxon>Cryobacterium</taxon>
    </lineage>
</organism>
<sequence>MKSSKAIFAIGAIVALALTGCANSASEAEPSAAAGSEAVSLGRVNIIAPAAPGSGWDQSARAVQDALQTAGVVDSAEVTNVPGASGTVALAQVAPQEGESGLLVMSGLAMMSGIITNGTGVTLDNLTPIARLIGESEVIVVPEGSPYEDLDSLFAAIKKDPASISIAGGSAGSADHVFIGLLAQEYGIDPTEINYVAFSGGGEATTALLGNQVVAGIAGTGEFQEMILAGKLHGLVVSSLEPVASLPDVPTMTDAGLPDLEFANWRSIMAPPGITAAEKEAYIAAIVTMHASAGWKETLTTNAWQDLLITGSEFGDWLDTENERVTGVLTDLGLAQ</sequence>
<dbReference type="Gene3D" id="3.40.190.150">
    <property type="entry name" value="Bordetella uptake gene, domain 1"/>
    <property type="match status" value="1"/>
</dbReference>
<evidence type="ECO:0000256" key="1">
    <source>
        <dbReference type="ARBA" id="ARBA00006987"/>
    </source>
</evidence>
<feature type="signal peptide" evidence="2">
    <location>
        <begin position="1"/>
        <end position="24"/>
    </location>
</feature>
<dbReference type="Gene3D" id="3.40.190.10">
    <property type="entry name" value="Periplasmic binding protein-like II"/>
    <property type="match status" value="1"/>
</dbReference>
<feature type="chain" id="PRO_5038755446" evidence="2">
    <location>
        <begin position="25"/>
        <end position="336"/>
    </location>
</feature>
<dbReference type="InterPro" id="IPR005064">
    <property type="entry name" value="BUG"/>
</dbReference>
<reference evidence="3 4" key="1">
    <citation type="submission" date="2016-10" db="EMBL/GenBank/DDBJ databases">
        <authorList>
            <person name="Varghese N."/>
            <person name="Submissions S."/>
        </authorList>
    </citation>
    <scope>NUCLEOTIDE SEQUENCE [LARGE SCALE GENOMIC DNA]</scope>
    <source>
        <strain evidence="3 4">CGMCC 1.11215</strain>
    </source>
</reference>
<dbReference type="PANTHER" id="PTHR42928">
    <property type="entry name" value="TRICARBOXYLATE-BINDING PROTEIN"/>
    <property type="match status" value="1"/>
</dbReference>